<evidence type="ECO:0000256" key="3">
    <source>
        <dbReference type="ARBA" id="ARBA00022723"/>
    </source>
</evidence>
<keyword evidence="6" id="KW-0408">Iron</keyword>
<evidence type="ECO:0000256" key="7">
    <source>
        <dbReference type="ARBA" id="ARBA00023014"/>
    </source>
</evidence>
<feature type="domain" description="4Fe-4S ferredoxin-type" evidence="8">
    <location>
        <begin position="10"/>
        <end position="39"/>
    </location>
</feature>
<dbReference type="Gene3D" id="3.30.70.20">
    <property type="match status" value="2"/>
</dbReference>
<evidence type="ECO:0000256" key="4">
    <source>
        <dbReference type="ARBA" id="ARBA00022737"/>
    </source>
</evidence>
<gene>
    <name evidence="9" type="ORF">EZS27_000906</name>
</gene>
<keyword evidence="3" id="KW-0479">Metal-binding</keyword>
<reference evidence="9" key="1">
    <citation type="submission" date="2019-03" db="EMBL/GenBank/DDBJ databases">
        <title>Single cell metagenomics reveals metabolic interactions within the superorganism composed of flagellate Streblomastix strix and complex community of Bacteroidetes bacteria on its surface.</title>
        <authorList>
            <person name="Treitli S.C."/>
            <person name="Kolisko M."/>
            <person name="Husnik F."/>
            <person name="Keeling P."/>
            <person name="Hampl V."/>
        </authorList>
    </citation>
    <scope>NUCLEOTIDE SEQUENCE</scope>
    <source>
        <strain evidence="9">STM</strain>
    </source>
</reference>
<keyword evidence="5" id="KW-0249">Electron transport</keyword>
<dbReference type="PANTHER" id="PTHR43687">
    <property type="entry name" value="ADENYLYLSULFATE REDUCTASE, BETA SUBUNIT"/>
    <property type="match status" value="1"/>
</dbReference>
<evidence type="ECO:0000256" key="1">
    <source>
        <dbReference type="ARBA" id="ARBA00022448"/>
    </source>
</evidence>
<name>A0A5J4T2A9_9ZZZZ</name>
<dbReference type="InterPro" id="IPR050572">
    <property type="entry name" value="Fe-S_Ferredoxin"/>
</dbReference>
<dbReference type="GO" id="GO:0051539">
    <property type="term" value="F:4 iron, 4 sulfur cluster binding"/>
    <property type="evidence" value="ECO:0007669"/>
    <property type="project" value="UniProtKB-KW"/>
</dbReference>
<dbReference type="Pfam" id="PF12838">
    <property type="entry name" value="Fer4_7"/>
    <property type="match status" value="1"/>
</dbReference>
<proteinExistence type="predicted"/>
<dbReference type="AlphaFoldDB" id="A0A5J4T2A9"/>
<keyword evidence="7" id="KW-0411">Iron-sulfur</keyword>
<comment type="caution">
    <text evidence="9">The sequence shown here is derived from an EMBL/GenBank/DDBJ whole genome shotgun (WGS) entry which is preliminary data.</text>
</comment>
<evidence type="ECO:0000256" key="2">
    <source>
        <dbReference type="ARBA" id="ARBA00022485"/>
    </source>
</evidence>
<keyword evidence="2" id="KW-0004">4Fe-4S</keyword>
<keyword evidence="1" id="KW-0813">Transport</keyword>
<accession>A0A5J4T2A9</accession>
<evidence type="ECO:0000259" key="8">
    <source>
        <dbReference type="PROSITE" id="PS51379"/>
    </source>
</evidence>
<sequence>MFKKKKKEVILLQIAEEKCTGCESCIRRCRRKVLGMRYTDDNKAYAEVWYPSDCIGCGKCLSVCSSRAIELITNEL</sequence>
<protein>
    <recommendedName>
        <fullName evidence="8">4Fe-4S ferredoxin-type domain-containing protein</fullName>
    </recommendedName>
</protein>
<dbReference type="SUPFAM" id="SSF54862">
    <property type="entry name" value="4Fe-4S ferredoxins"/>
    <property type="match status" value="1"/>
</dbReference>
<dbReference type="EMBL" id="SNRY01000009">
    <property type="protein sequence ID" value="KAA6351781.1"/>
    <property type="molecule type" value="Genomic_DNA"/>
</dbReference>
<dbReference type="PANTHER" id="PTHR43687:SF6">
    <property type="entry name" value="L-ASPARTATE SEMIALDEHYDE SULFURTRANSFERASE IRON-SULFUR SUBUNIT"/>
    <property type="match status" value="1"/>
</dbReference>
<dbReference type="InterPro" id="IPR017896">
    <property type="entry name" value="4Fe4S_Fe-S-bd"/>
</dbReference>
<evidence type="ECO:0000313" key="9">
    <source>
        <dbReference type="EMBL" id="KAA6351781.1"/>
    </source>
</evidence>
<evidence type="ECO:0000256" key="6">
    <source>
        <dbReference type="ARBA" id="ARBA00023004"/>
    </source>
</evidence>
<organism evidence="9">
    <name type="scientific">termite gut metagenome</name>
    <dbReference type="NCBI Taxonomy" id="433724"/>
    <lineage>
        <taxon>unclassified sequences</taxon>
        <taxon>metagenomes</taxon>
        <taxon>organismal metagenomes</taxon>
    </lineage>
</organism>
<keyword evidence="4" id="KW-0677">Repeat</keyword>
<evidence type="ECO:0000256" key="5">
    <source>
        <dbReference type="ARBA" id="ARBA00022982"/>
    </source>
</evidence>
<feature type="domain" description="4Fe-4S ferredoxin-type" evidence="8">
    <location>
        <begin position="45"/>
        <end position="74"/>
    </location>
</feature>
<dbReference type="PROSITE" id="PS51379">
    <property type="entry name" value="4FE4S_FER_2"/>
    <property type="match status" value="2"/>
</dbReference>
<dbReference type="GO" id="GO:0046872">
    <property type="term" value="F:metal ion binding"/>
    <property type="evidence" value="ECO:0007669"/>
    <property type="project" value="UniProtKB-KW"/>
</dbReference>